<accession>A0A2T2YQM8</accession>
<dbReference type="Proteomes" id="UP000241647">
    <property type="component" value="Unassembled WGS sequence"/>
</dbReference>
<evidence type="ECO:0000313" key="2">
    <source>
        <dbReference type="Proteomes" id="UP000241647"/>
    </source>
</evidence>
<sequence>MSCVADGCIVDPLGRLASIHHLLCAAARSSACLDAALVNWLLVAGPAGLMADCVTHILGCPR</sequence>
<comment type="caution">
    <text evidence="1">The sequence shown here is derived from an EMBL/GenBank/DDBJ whole genome shotgun (WGS) entry which is preliminary data.</text>
</comment>
<dbReference type="EMBL" id="PYHS01000031">
    <property type="protein sequence ID" value="PSR57825.1"/>
    <property type="molecule type" value="Genomic_DNA"/>
</dbReference>
<reference evidence="1 2" key="1">
    <citation type="submission" date="2018-02" db="EMBL/GenBank/DDBJ databases">
        <title>8 Nocardia nova and 1 Nocardia cyriacigeorgica strain used for evolution to TMP-SMX.</title>
        <authorList>
            <person name="Mehta H."/>
            <person name="Weng J."/>
            <person name="Shamoo Y."/>
        </authorList>
    </citation>
    <scope>NUCLEOTIDE SEQUENCE [LARGE SCALE GENOMIC DNA]</scope>
    <source>
        <strain evidence="1 2">ATCC 33727</strain>
    </source>
</reference>
<proteinExistence type="predicted"/>
<name>A0A2T2YQM8_9NOCA</name>
<organism evidence="1 2">
    <name type="scientific">Nocardia nova</name>
    <dbReference type="NCBI Taxonomy" id="37330"/>
    <lineage>
        <taxon>Bacteria</taxon>
        <taxon>Bacillati</taxon>
        <taxon>Actinomycetota</taxon>
        <taxon>Actinomycetes</taxon>
        <taxon>Mycobacteriales</taxon>
        <taxon>Nocardiaceae</taxon>
        <taxon>Nocardia</taxon>
    </lineage>
</organism>
<protein>
    <submittedName>
        <fullName evidence="1">Uncharacterized protein</fullName>
    </submittedName>
</protein>
<dbReference type="RefSeq" id="WP_106958707.1">
    <property type="nucleotide sequence ID" value="NZ_PYHS01000031.1"/>
</dbReference>
<dbReference type="AlphaFoldDB" id="A0A2T2YQM8"/>
<evidence type="ECO:0000313" key="1">
    <source>
        <dbReference type="EMBL" id="PSR57825.1"/>
    </source>
</evidence>
<gene>
    <name evidence="1" type="ORF">C8259_33085</name>
</gene>